<dbReference type="EMBL" id="JBHRXP010000007">
    <property type="protein sequence ID" value="MFC3580940.1"/>
    <property type="molecule type" value="Genomic_DNA"/>
</dbReference>
<evidence type="ECO:0000259" key="1">
    <source>
        <dbReference type="PROSITE" id="PS50851"/>
    </source>
</evidence>
<name>A0ABV7SVZ8_9SPHN</name>
<feature type="domain" description="CheW-like" evidence="1">
    <location>
        <begin position="303"/>
        <end position="444"/>
    </location>
</feature>
<dbReference type="InterPro" id="IPR039315">
    <property type="entry name" value="CheW"/>
</dbReference>
<dbReference type="Pfam" id="PF01584">
    <property type="entry name" value="CheW"/>
    <property type="match status" value="3"/>
</dbReference>
<dbReference type="RefSeq" id="WP_261294302.1">
    <property type="nucleotide sequence ID" value="NZ_JANQBK010000005.1"/>
</dbReference>
<dbReference type="Gene3D" id="2.30.30.40">
    <property type="entry name" value="SH3 Domains"/>
    <property type="match status" value="2"/>
</dbReference>
<dbReference type="SUPFAM" id="SSF50341">
    <property type="entry name" value="CheW-like"/>
    <property type="match status" value="3"/>
</dbReference>
<feature type="domain" description="CheW-like" evidence="1">
    <location>
        <begin position="4"/>
        <end position="139"/>
    </location>
</feature>
<feature type="domain" description="CheW-like" evidence="1">
    <location>
        <begin position="138"/>
        <end position="284"/>
    </location>
</feature>
<dbReference type="PANTHER" id="PTHR22617">
    <property type="entry name" value="CHEMOTAXIS SENSOR HISTIDINE KINASE-RELATED"/>
    <property type="match status" value="1"/>
</dbReference>
<evidence type="ECO:0000313" key="3">
    <source>
        <dbReference type="Proteomes" id="UP001595713"/>
    </source>
</evidence>
<organism evidence="2 3">
    <name type="scientific">Sphingomonas hylomeconis</name>
    <dbReference type="NCBI Taxonomy" id="1395958"/>
    <lineage>
        <taxon>Bacteria</taxon>
        <taxon>Pseudomonadati</taxon>
        <taxon>Pseudomonadota</taxon>
        <taxon>Alphaproteobacteria</taxon>
        <taxon>Sphingomonadales</taxon>
        <taxon>Sphingomonadaceae</taxon>
        <taxon>Sphingomonas</taxon>
    </lineage>
</organism>
<dbReference type="Proteomes" id="UP001595713">
    <property type="component" value="Unassembled WGS sequence"/>
</dbReference>
<dbReference type="PROSITE" id="PS50851">
    <property type="entry name" value="CHEW"/>
    <property type="match status" value="3"/>
</dbReference>
<keyword evidence="3" id="KW-1185">Reference proteome</keyword>
<dbReference type="SMART" id="SM00260">
    <property type="entry name" value="CheW"/>
    <property type="match status" value="3"/>
</dbReference>
<dbReference type="PANTHER" id="PTHR22617:SF23">
    <property type="entry name" value="CHEMOTAXIS PROTEIN CHEW"/>
    <property type="match status" value="1"/>
</dbReference>
<dbReference type="Gene3D" id="2.40.50.180">
    <property type="entry name" value="CheA-289, Domain 4"/>
    <property type="match status" value="3"/>
</dbReference>
<sequence length="456" mass="47918">MTAIGRRLSFRVGTQRFALPLERVREVARRPVLTRVPLAPDSLAGLANLRGTVLPIVSLATLIDEAASAASWVIVLDRADPLGLLVDMVAAPGTGDDAAALLDPDALLEPIFGAPRAIDRTLGIGTVIERAPTAEAARVVLLGFLAAGQEFALPLDRIDRVMRLPDAITLLPDADAVVVGTIALHGQLLPLLALDRLLGLPRGTASAGRQRVVVVRIGTRQIGLMVDGVRAILRVDPAAIDALPAALARGDGGEARVQAICRLDDGQRLVSVLAADQLLHADLPLAPQPAEETIMTGDDRDDSEQFLLFQLGGQQFGLPIGVVSEVTALPATLTALPRAPAFVEGVMNLRGQIVPVIDQHRRFLGVAASGPRRRVVVVALDGTLAGFVVDTVSDVVRLPRAAIQPAPELGADETRVFDRIATPDDGAAMILIVSPGELLDRAERDLIAAMGGRATA</sequence>
<accession>A0ABV7SVZ8</accession>
<proteinExistence type="predicted"/>
<dbReference type="InterPro" id="IPR002545">
    <property type="entry name" value="CheW-lke_dom"/>
</dbReference>
<dbReference type="InterPro" id="IPR036061">
    <property type="entry name" value="CheW-like_dom_sf"/>
</dbReference>
<gene>
    <name evidence="2" type="ORF">ACFONA_12260</name>
</gene>
<comment type="caution">
    <text evidence="2">The sequence shown here is derived from an EMBL/GenBank/DDBJ whole genome shotgun (WGS) entry which is preliminary data.</text>
</comment>
<evidence type="ECO:0000313" key="2">
    <source>
        <dbReference type="EMBL" id="MFC3580940.1"/>
    </source>
</evidence>
<reference evidence="3" key="1">
    <citation type="journal article" date="2019" name="Int. J. Syst. Evol. Microbiol.">
        <title>The Global Catalogue of Microorganisms (GCM) 10K type strain sequencing project: providing services to taxonomists for standard genome sequencing and annotation.</title>
        <authorList>
            <consortium name="The Broad Institute Genomics Platform"/>
            <consortium name="The Broad Institute Genome Sequencing Center for Infectious Disease"/>
            <person name="Wu L."/>
            <person name="Ma J."/>
        </authorList>
    </citation>
    <scope>NUCLEOTIDE SEQUENCE [LARGE SCALE GENOMIC DNA]</scope>
    <source>
        <strain evidence="3">KCTC 42739</strain>
    </source>
</reference>
<protein>
    <submittedName>
        <fullName evidence="2">Chemotaxis protein CheW</fullName>
    </submittedName>
</protein>